<dbReference type="InterPro" id="IPR010405">
    <property type="entry name" value="COBRA1"/>
</dbReference>
<dbReference type="Pfam" id="PF06209">
    <property type="entry name" value="COBRA1"/>
    <property type="match status" value="1"/>
</dbReference>
<dbReference type="GO" id="GO:0034244">
    <property type="term" value="P:negative regulation of transcription elongation by RNA polymerase II"/>
    <property type="evidence" value="ECO:0007669"/>
    <property type="project" value="TreeGrafter"/>
</dbReference>
<keyword evidence="2" id="KW-1185">Reference proteome</keyword>
<comment type="caution">
    <text evidence="1">The sequence shown here is derived from an EMBL/GenBank/DDBJ whole genome shotgun (WGS) entry which is preliminary data.</text>
</comment>
<dbReference type="PANTHER" id="PTHR13503:SF3">
    <property type="entry name" value="NEGATIVE ELONGATION FACTOR B"/>
    <property type="match status" value="1"/>
</dbReference>
<dbReference type="Proteomes" id="UP001140217">
    <property type="component" value="Unassembled WGS sequence"/>
</dbReference>
<reference evidence="1" key="1">
    <citation type="submission" date="2022-07" db="EMBL/GenBank/DDBJ databases">
        <title>Phylogenomic reconstructions and comparative analyses of Kickxellomycotina fungi.</title>
        <authorList>
            <person name="Reynolds N.K."/>
            <person name="Stajich J.E."/>
            <person name="Barry K."/>
            <person name="Grigoriev I.V."/>
            <person name="Crous P."/>
            <person name="Smith M.E."/>
        </authorList>
    </citation>
    <scope>NUCLEOTIDE SEQUENCE</scope>
    <source>
        <strain evidence="1">NBRC 105414</strain>
    </source>
</reference>
<accession>A0A9W8LFP0</accession>
<dbReference type="AlphaFoldDB" id="A0A9W8LFP0"/>
<evidence type="ECO:0000313" key="1">
    <source>
        <dbReference type="EMBL" id="KAJ2777984.1"/>
    </source>
</evidence>
<name>A0A9W8LFP0_9FUNG</name>
<dbReference type="OrthoDB" id="5548359at2759"/>
<sequence length="677" mass="74464">MAAAADENGDRAHQLAGAAGRDRIKRMMSQGNPTQAIADFSAENSLDMPAADAIYALLDSLGHTRREVHGAALEAAVLAAQKQIQTETLPQDKYLALLGQIVHYLDVPQLQHLPLLLLSRRPQLLSADIRQKIHDSPELYSKCSGAIKRELWHKYHDLFRGHMVPLIRSYVQDSDLLWMSREITDDASAARSEKRRANAALVDIIRAIGDNLQFYMQTLGMVREMFLETNDPALGTLRLDLVMAVHDKGLSEITSDDLCYGLAWPLDACINKQSMDDRRVLELQRFFDRIDRNNAPYGEIGLILCSPYSRHILAQHILAILEEVALGPGVHDRAVNWRWPYMMLSMGLAAHTMIGQENPEIPKASIKAIRRFLESLYPFIEAAHRHDRAQQDDVSSSIKRVRLNHQGSFGGSASSAGRPTATMEDYRLSPASEDVAVLESEEYARQVVYAFVLKRATNLDLGMVNVWLPVVADILPAVLGLPAEDAQSRMALDPPAESPAPPEIALPLRIAAFEADAFIQSLISRIGTNNSAIAAVLNQVCAEMDQAQQGTAIEAMSVPLVRLLVRSGRARHCAHEQTVAFLAACTRLIAAEYNNGAPGPATAEAPGGHGLVSNKESAVYFVFQFVEHAAAYNVVDPAQAPKLKRLYAKLAAASPQQAFAYRICRANCPRAARFLDG</sequence>
<dbReference type="GO" id="GO:0032021">
    <property type="term" value="C:NELF complex"/>
    <property type="evidence" value="ECO:0007669"/>
    <property type="project" value="TreeGrafter"/>
</dbReference>
<dbReference type="EMBL" id="JANBUL010000256">
    <property type="protein sequence ID" value="KAJ2777984.1"/>
    <property type="molecule type" value="Genomic_DNA"/>
</dbReference>
<proteinExistence type="predicted"/>
<organism evidence="1 2">
    <name type="scientific">Coemansia javaensis</name>
    <dbReference type="NCBI Taxonomy" id="2761396"/>
    <lineage>
        <taxon>Eukaryota</taxon>
        <taxon>Fungi</taxon>
        <taxon>Fungi incertae sedis</taxon>
        <taxon>Zoopagomycota</taxon>
        <taxon>Kickxellomycotina</taxon>
        <taxon>Kickxellomycetes</taxon>
        <taxon>Kickxellales</taxon>
        <taxon>Kickxellaceae</taxon>
        <taxon>Coemansia</taxon>
    </lineage>
</organism>
<evidence type="ECO:0000313" key="2">
    <source>
        <dbReference type="Proteomes" id="UP001140217"/>
    </source>
</evidence>
<gene>
    <name evidence="1" type="ORF">H4R18_004863</name>
</gene>
<dbReference type="PANTHER" id="PTHR13503">
    <property type="entry name" value="NEGATIVE ELONGATION FACTOR COMPLEX MEMBER B"/>
    <property type="match status" value="1"/>
</dbReference>
<protein>
    <submittedName>
        <fullName evidence="1">Uncharacterized protein</fullName>
    </submittedName>
</protein>